<feature type="region of interest" description="Disordered" evidence="1">
    <location>
        <begin position="123"/>
        <end position="161"/>
    </location>
</feature>
<dbReference type="AlphaFoldDB" id="A0A4Z2HQN0"/>
<feature type="region of interest" description="Disordered" evidence="1">
    <location>
        <begin position="1"/>
        <end position="24"/>
    </location>
</feature>
<proteinExistence type="predicted"/>
<feature type="compositionally biased region" description="Polar residues" evidence="1">
    <location>
        <begin position="1"/>
        <end position="14"/>
    </location>
</feature>
<organism evidence="2 3">
    <name type="scientific">Liparis tanakae</name>
    <name type="common">Tanaka's snailfish</name>
    <dbReference type="NCBI Taxonomy" id="230148"/>
    <lineage>
        <taxon>Eukaryota</taxon>
        <taxon>Metazoa</taxon>
        <taxon>Chordata</taxon>
        <taxon>Craniata</taxon>
        <taxon>Vertebrata</taxon>
        <taxon>Euteleostomi</taxon>
        <taxon>Actinopterygii</taxon>
        <taxon>Neopterygii</taxon>
        <taxon>Teleostei</taxon>
        <taxon>Neoteleostei</taxon>
        <taxon>Acanthomorphata</taxon>
        <taxon>Eupercaria</taxon>
        <taxon>Perciformes</taxon>
        <taxon>Cottioidei</taxon>
        <taxon>Cottales</taxon>
        <taxon>Liparidae</taxon>
        <taxon>Liparis</taxon>
    </lineage>
</organism>
<gene>
    <name evidence="2" type="ORF">EYF80_021703</name>
</gene>
<feature type="compositionally biased region" description="Basic and acidic residues" evidence="1">
    <location>
        <begin position="136"/>
        <end position="150"/>
    </location>
</feature>
<sequence>MVFVSDTGSQQKRAQGNDGSGVSVEQKQPGYLAAYAQLWPTPAEGWRLHHEHTEGVLQSMPLSLLIQLVQAEQTLIPLLVEMKVCCITGAQLFQVVGCDDREETALMYDPDLSHLNMSRRLAANDANGPNSVNNSDRADSVDPGVNREGDATSPGPTNALD</sequence>
<name>A0A4Z2HQN0_9TELE</name>
<accession>A0A4Z2HQN0</accession>
<protein>
    <submittedName>
        <fullName evidence="2">Uncharacterized protein</fullName>
    </submittedName>
</protein>
<comment type="caution">
    <text evidence="2">The sequence shown here is derived from an EMBL/GenBank/DDBJ whole genome shotgun (WGS) entry which is preliminary data.</text>
</comment>
<keyword evidence="3" id="KW-1185">Reference proteome</keyword>
<reference evidence="2 3" key="1">
    <citation type="submission" date="2019-03" db="EMBL/GenBank/DDBJ databases">
        <title>First draft genome of Liparis tanakae, snailfish: a comprehensive survey of snailfish specific genes.</title>
        <authorList>
            <person name="Kim W."/>
            <person name="Song I."/>
            <person name="Jeong J.-H."/>
            <person name="Kim D."/>
            <person name="Kim S."/>
            <person name="Ryu S."/>
            <person name="Song J.Y."/>
            <person name="Lee S.K."/>
        </authorList>
    </citation>
    <scope>NUCLEOTIDE SEQUENCE [LARGE SCALE GENOMIC DNA]</scope>
    <source>
        <tissue evidence="2">Muscle</tissue>
    </source>
</reference>
<dbReference type="EMBL" id="SRLO01000195">
    <property type="protein sequence ID" value="TNN68058.1"/>
    <property type="molecule type" value="Genomic_DNA"/>
</dbReference>
<evidence type="ECO:0000256" key="1">
    <source>
        <dbReference type="SAM" id="MobiDB-lite"/>
    </source>
</evidence>
<dbReference type="Proteomes" id="UP000314294">
    <property type="component" value="Unassembled WGS sequence"/>
</dbReference>
<evidence type="ECO:0000313" key="3">
    <source>
        <dbReference type="Proteomes" id="UP000314294"/>
    </source>
</evidence>
<evidence type="ECO:0000313" key="2">
    <source>
        <dbReference type="EMBL" id="TNN68058.1"/>
    </source>
</evidence>